<keyword evidence="5 10" id="KW-0949">S-adenosyl-L-methionine</keyword>
<comment type="subcellular location">
    <subcellularLocation>
        <location evidence="1 10">Nucleus</location>
    </subcellularLocation>
</comment>
<evidence type="ECO:0000256" key="1">
    <source>
        <dbReference type="ARBA" id="ARBA00004123"/>
    </source>
</evidence>
<feature type="binding site" evidence="11">
    <location>
        <position position="202"/>
    </location>
    <ligand>
        <name>S-adenosyl-L-methionine</name>
        <dbReference type="ChEBI" id="CHEBI:59789"/>
    </ligand>
</feature>
<dbReference type="InterPro" id="IPR039753">
    <property type="entry name" value="RG7MT1"/>
</dbReference>
<evidence type="ECO:0000256" key="4">
    <source>
        <dbReference type="ARBA" id="ARBA00022679"/>
    </source>
</evidence>
<evidence type="ECO:0000256" key="11">
    <source>
        <dbReference type="PIRSR" id="PIRSR028762-1"/>
    </source>
</evidence>
<dbReference type="Pfam" id="PF03291">
    <property type="entry name" value="mRNA_G-N7_MeTrfase"/>
    <property type="match status" value="1"/>
</dbReference>
<dbReference type="PIRSF" id="PIRSF028762">
    <property type="entry name" value="ABD1"/>
    <property type="match status" value="1"/>
</dbReference>
<dbReference type="PANTHER" id="PTHR12189:SF2">
    <property type="entry name" value="MRNA CAP GUANINE-N7 METHYLTRANSFERASE"/>
    <property type="match status" value="1"/>
</dbReference>
<accession>U5ERD1</accession>
<feature type="site" description="mRNA cap binding" evidence="12">
    <location>
        <position position="157"/>
    </location>
</feature>
<evidence type="ECO:0000256" key="3">
    <source>
        <dbReference type="ARBA" id="ARBA00022664"/>
    </source>
</evidence>
<feature type="binding site" evidence="11">
    <location>
        <position position="123"/>
    </location>
    <ligand>
        <name>S-adenosyl-L-methionine</name>
        <dbReference type="ChEBI" id="CHEBI:59789"/>
    </ligand>
</feature>
<feature type="region of interest" description="Disordered" evidence="13">
    <location>
        <begin position="1"/>
        <end position="58"/>
    </location>
</feature>
<evidence type="ECO:0000256" key="9">
    <source>
        <dbReference type="ARBA" id="ARBA00044712"/>
    </source>
</evidence>
<protein>
    <recommendedName>
        <fullName evidence="10">mRNA cap guanine-N(7) methyltransferase</fullName>
        <ecNumber evidence="10">2.1.1.56</ecNumber>
    </recommendedName>
    <alternativeName>
        <fullName evidence="10">mRNA (guanine-N(7))-methyltransferase</fullName>
    </alternativeName>
    <alternativeName>
        <fullName evidence="10">mRNA cap methyltransferase</fullName>
    </alternativeName>
</protein>
<feature type="domain" description="MRNA cap 0 methyltransferase" evidence="14">
    <location>
        <begin position="84"/>
        <end position="398"/>
    </location>
</feature>
<feature type="site" description="mRNA cap binding" evidence="12">
    <location>
        <position position="289"/>
    </location>
</feature>
<dbReference type="SUPFAM" id="SSF53335">
    <property type="entry name" value="S-adenosyl-L-methionine-dependent methyltransferases"/>
    <property type="match status" value="1"/>
</dbReference>
<feature type="site" description="mRNA cap binding" evidence="12">
    <location>
        <position position="132"/>
    </location>
</feature>
<dbReference type="PANTHER" id="PTHR12189">
    <property type="entry name" value="MRNA GUANINE-7- METHYLTRANSFERASE"/>
    <property type="match status" value="1"/>
</dbReference>
<evidence type="ECO:0000256" key="12">
    <source>
        <dbReference type="PIRSR" id="PIRSR028762-2"/>
    </source>
</evidence>
<dbReference type="CDD" id="cd02440">
    <property type="entry name" value="AdoMet_MTases"/>
    <property type="match status" value="1"/>
</dbReference>
<keyword evidence="7 10" id="KW-0506">mRNA capping</keyword>
<dbReference type="GO" id="GO:0003723">
    <property type="term" value="F:RNA binding"/>
    <property type="evidence" value="ECO:0007669"/>
    <property type="project" value="UniProtKB-KW"/>
</dbReference>
<keyword evidence="4 10" id="KW-0808">Transferase</keyword>
<feature type="site" description="mRNA cap binding" evidence="12">
    <location>
        <position position="206"/>
    </location>
</feature>
<feature type="binding site" evidence="11">
    <location>
        <position position="97"/>
    </location>
    <ligand>
        <name>S-adenosyl-L-methionine</name>
        <dbReference type="ChEBI" id="CHEBI:59789"/>
    </ligand>
</feature>
<evidence type="ECO:0000256" key="5">
    <source>
        <dbReference type="ARBA" id="ARBA00022691"/>
    </source>
</evidence>
<dbReference type="GO" id="GO:0004482">
    <property type="term" value="F:mRNA 5'-cap (guanine-N7-)-methyltransferase activity"/>
    <property type="evidence" value="ECO:0007669"/>
    <property type="project" value="UniProtKB-EC"/>
</dbReference>
<evidence type="ECO:0000256" key="6">
    <source>
        <dbReference type="ARBA" id="ARBA00022884"/>
    </source>
</evidence>
<organism evidence="15">
    <name type="scientific">Corethrella appendiculata</name>
    <dbReference type="NCBI Taxonomy" id="1370023"/>
    <lineage>
        <taxon>Eukaryota</taxon>
        <taxon>Metazoa</taxon>
        <taxon>Ecdysozoa</taxon>
        <taxon>Arthropoda</taxon>
        <taxon>Hexapoda</taxon>
        <taxon>Insecta</taxon>
        <taxon>Pterygota</taxon>
        <taxon>Neoptera</taxon>
        <taxon>Endopterygota</taxon>
        <taxon>Diptera</taxon>
        <taxon>Nematocera</taxon>
        <taxon>Culicoidea</taxon>
        <taxon>Chaoboridae</taxon>
        <taxon>Corethrella</taxon>
    </lineage>
</organism>
<dbReference type="Gene3D" id="3.40.50.150">
    <property type="entry name" value="Vaccinia Virus protein VP39"/>
    <property type="match status" value="1"/>
</dbReference>
<evidence type="ECO:0000256" key="2">
    <source>
        <dbReference type="ARBA" id="ARBA00022603"/>
    </source>
</evidence>
<comment type="catalytic activity">
    <reaction evidence="9">
        <text>a 5'-end (5'-triphosphoguanosine)-ribonucleoside in mRNA + S-adenosyl-L-methionine = a 5'-end (N(7)-methyl 5'-triphosphoguanosine)-ribonucleoside in mRNA + S-adenosyl-L-homocysteine</text>
        <dbReference type="Rhea" id="RHEA:67008"/>
        <dbReference type="Rhea" id="RHEA-COMP:17166"/>
        <dbReference type="Rhea" id="RHEA-COMP:17167"/>
        <dbReference type="ChEBI" id="CHEBI:57856"/>
        <dbReference type="ChEBI" id="CHEBI:59789"/>
        <dbReference type="ChEBI" id="CHEBI:156461"/>
        <dbReference type="ChEBI" id="CHEBI:167617"/>
        <dbReference type="EC" id="2.1.1.56"/>
    </reaction>
</comment>
<feature type="compositionally biased region" description="Acidic residues" evidence="13">
    <location>
        <begin position="42"/>
        <end position="51"/>
    </location>
</feature>
<name>U5ERD1_9DIPT</name>
<evidence type="ECO:0000259" key="14">
    <source>
        <dbReference type="PROSITE" id="PS51562"/>
    </source>
</evidence>
<comment type="similarity">
    <text evidence="10">Belongs to the class I-like SAM-binding methyltransferase superfamily. mRNA cap 0 methyltransferase family.</text>
</comment>
<feature type="binding site" evidence="11">
    <location>
        <position position="207"/>
    </location>
    <ligand>
        <name>S-adenosyl-L-methionine</name>
        <dbReference type="ChEBI" id="CHEBI:59789"/>
    </ligand>
</feature>
<evidence type="ECO:0000256" key="7">
    <source>
        <dbReference type="ARBA" id="ARBA00023042"/>
    </source>
</evidence>
<dbReference type="PROSITE" id="PS51562">
    <property type="entry name" value="RNA_CAP0_MT"/>
    <property type="match status" value="1"/>
</dbReference>
<dbReference type="EC" id="2.1.1.56" evidence="10"/>
<keyword evidence="3 10" id="KW-0507">mRNA processing</keyword>
<dbReference type="EMBL" id="GANO01002856">
    <property type="protein sequence ID" value="JAB57015.1"/>
    <property type="molecule type" value="mRNA"/>
</dbReference>
<feature type="binding site" evidence="11">
    <location>
        <position position="179"/>
    </location>
    <ligand>
        <name>S-adenosyl-L-methionine</name>
        <dbReference type="ChEBI" id="CHEBI:59789"/>
    </ligand>
</feature>
<evidence type="ECO:0000256" key="13">
    <source>
        <dbReference type="SAM" id="MobiDB-lite"/>
    </source>
</evidence>
<dbReference type="InterPro" id="IPR004971">
    <property type="entry name" value="mRNA_G-N7_MeTrfase_dom"/>
</dbReference>
<feature type="site" description="mRNA cap binding" evidence="12">
    <location>
        <position position="126"/>
    </location>
</feature>
<feature type="binding site" evidence="12">
    <location>
        <begin position="93"/>
        <end position="94"/>
    </location>
    <ligand>
        <name>mRNA</name>
        <dbReference type="ChEBI" id="CHEBI:33699"/>
    </ligand>
</feature>
<proteinExistence type="evidence at transcript level"/>
<evidence type="ECO:0000256" key="8">
    <source>
        <dbReference type="ARBA" id="ARBA00023242"/>
    </source>
</evidence>
<evidence type="ECO:0000256" key="10">
    <source>
        <dbReference type="PIRNR" id="PIRNR028762"/>
    </source>
</evidence>
<reference evidence="15" key="1">
    <citation type="journal article" date="2014" name="Insect Biochem. Mol. Biol.">
        <title>An insight into the sialome of the frog biting fly, Corethrella appendiculata.</title>
        <authorList>
            <person name="Ribeiro J.M.C."/>
            <person name="Chagas A.C."/>
            <person name="Pham V.M."/>
            <person name="Lounibos L.P."/>
            <person name="Calvo E."/>
        </authorList>
    </citation>
    <scope>NUCLEOTIDE SEQUENCE</scope>
    <source>
        <tissue evidence="15">Salivary glands</tissue>
    </source>
</reference>
<feature type="site" description="mRNA cap binding" evidence="12">
    <location>
        <position position="390"/>
    </location>
</feature>
<dbReference type="InterPro" id="IPR016899">
    <property type="entry name" value="mRNA_G-N7_MeTrfase_euk"/>
</dbReference>
<keyword evidence="2 10" id="KW-0489">Methyltransferase</keyword>
<keyword evidence="8 10" id="KW-0539">Nucleus</keyword>
<dbReference type="GO" id="GO:0005634">
    <property type="term" value="C:nucleus"/>
    <property type="evidence" value="ECO:0007669"/>
    <property type="project" value="UniProtKB-SubCell"/>
</dbReference>
<sequence length="400" mass="46614">MAETDVSKLVIEDEFLSSDQQDHEQPSTSSTRQTVKRKQSDDDGDDEDSDSNADQYLKDNTHGKVIASHYNTLEEKGIYERTKSKIFYMRNYNNWIKSMLINEFMAKLKEKSWTAPVRVLDIGCGKGGDLLKWSKANITHIICTDLAEVSLEQCEARYKKINSKKDVKKPFTAEFFACDATKTRLRSKYLDPSIELDLVSCQFAFHYCFETLQQAECMLKNASECLRVGGYFIGTIPDANEIMKRRVLSKSEEFGNDVYEISILWETEQPPFFGAKYNFRLDNVVDCPEFLVHFPVLEKLALKFGLKLVMKKRFEEYHDDMIKSGRFLIEKMQSLETYPAFNKHYQAEQTDESYSHAKKYIDNKMKYGNYRRPFRVGTISQSEWEAISIYMVFAFEKIKT</sequence>
<feature type="binding site" evidence="11">
    <location>
        <position position="145"/>
    </location>
    <ligand>
        <name>S-adenosyl-L-methionine</name>
        <dbReference type="ChEBI" id="CHEBI:59789"/>
    </ligand>
</feature>
<dbReference type="AlphaFoldDB" id="U5ERD1"/>
<keyword evidence="6 10" id="KW-0694">RNA-binding</keyword>
<dbReference type="InterPro" id="IPR029063">
    <property type="entry name" value="SAM-dependent_MTases_sf"/>
</dbReference>
<evidence type="ECO:0000313" key="15">
    <source>
        <dbReference type="EMBL" id="JAB57015.1"/>
    </source>
</evidence>